<dbReference type="GO" id="GO:0003677">
    <property type="term" value="F:DNA binding"/>
    <property type="evidence" value="ECO:0007669"/>
    <property type="project" value="UniProtKB-KW"/>
</dbReference>
<gene>
    <name evidence="5" type="ORF">DA792_11570</name>
</gene>
<sequence length="119" mass="13395">MSHTPTQTASGCPVEQVLRLLAGRWTLYILWRLQDKGPQRFNALVKLIPGVSPKVLTERLRQLEAAGLVDRHYEPTVPPQVTYSLTEKAQDLRETLAEIADVSRHWVADGWTMEGGFAD</sequence>
<dbReference type="SUPFAM" id="SSF46785">
    <property type="entry name" value="Winged helix' DNA-binding domain"/>
    <property type="match status" value="1"/>
</dbReference>
<evidence type="ECO:0000256" key="2">
    <source>
        <dbReference type="ARBA" id="ARBA00023125"/>
    </source>
</evidence>
<dbReference type="SMART" id="SM00418">
    <property type="entry name" value="HTH_ARSR"/>
    <property type="match status" value="1"/>
</dbReference>
<dbReference type="AlphaFoldDB" id="A0A2R4M3F0"/>
<accession>A0A2R4M3F0</accession>
<organism evidence="5 6">
    <name type="scientific">Celeribacter baekdonensis</name>
    <dbReference type="NCBI Taxonomy" id="875171"/>
    <lineage>
        <taxon>Bacteria</taxon>
        <taxon>Pseudomonadati</taxon>
        <taxon>Pseudomonadota</taxon>
        <taxon>Alphaproteobacteria</taxon>
        <taxon>Rhodobacterales</taxon>
        <taxon>Roseobacteraceae</taxon>
        <taxon>Celeribacter</taxon>
    </lineage>
</organism>
<dbReference type="GO" id="GO:0003700">
    <property type="term" value="F:DNA-binding transcription factor activity"/>
    <property type="evidence" value="ECO:0007669"/>
    <property type="project" value="InterPro"/>
</dbReference>
<dbReference type="RefSeq" id="WP_107720073.1">
    <property type="nucleotide sequence ID" value="NZ_CAXBOP010000006.1"/>
</dbReference>
<feature type="domain" description="HTH hxlR-type" evidence="4">
    <location>
        <begin position="12"/>
        <end position="111"/>
    </location>
</feature>
<keyword evidence="2" id="KW-0238">DNA-binding</keyword>
<proteinExistence type="predicted"/>
<dbReference type="InterPro" id="IPR011991">
    <property type="entry name" value="ArsR-like_HTH"/>
</dbReference>
<dbReference type="PANTHER" id="PTHR33204">
    <property type="entry name" value="TRANSCRIPTIONAL REGULATOR, MARR FAMILY"/>
    <property type="match status" value="1"/>
</dbReference>
<dbReference type="PROSITE" id="PS51118">
    <property type="entry name" value="HTH_HXLR"/>
    <property type="match status" value="1"/>
</dbReference>
<dbReference type="KEGG" id="cbak:DA792_11570"/>
<keyword evidence="3" id="KW-0804">Transcription</keyword>
<evidence type="ECO:0000313" key="6">
    <source>
        <dbReference type="Proteomes" id="UP000241447"/>
    </source>
</evidence>
<dbReference type="InterPro" id="IPR002577">
    <property type="entry name" value="HTH_HxlR"/>
</dbReference>
<dbReference type="Proteomes" id="UP000241447">
    <property type="component" value="Chromosome"/>
</dbReference>
<keyword evidence="1" id="KW-0805">Transcription regulation</keyword>
<dbReference type="Gene3D" id="1.10.10.10">
    <property type="entry name" value="Winged helix-like DNA-binding domain superfamily/Winged helix DNA-binding domain"/>
    <property type="match status" value="1"/>
</dbReference>
<name>A0A2R4M3F0_9RHOB</name>
<dbReference type="InterPro" id="IPR001845">
    <property type="entry name" value="HTH_ArsR_DNA-bd_dom"/>
</dbReference>
<dbReference type="EMBL" id="CP028475">
    <property type="protein sequence ID" value="AVW91639.1"/>
    <property type="molecule type" value="Genomic_DNA"/>
</dbReference>
<dbReference type="InterPro" id="IPR036390">
    <property type="entry name" value="WH_DNA-bd_sf"/>
</dbReference>
<reference evidence="5 6" key="1">
    <citation type="submission" date="2018-03" db="EMBL/GenBank/DDBJ databases">
        <title>The Complete Genome of Celeribacter baekdonensis strain LH4, a Thiosulfate-Oxidizing Alphaproteobacterium Isolated from Gulf of Mexico Continental Slope Sediments.</title>
        <authorList>
            <person name="Flood B.E."/>
            <person name="Bailey J.V."/>
            <person name="Leprich D."/>
        </authorList>
    </citation>
    <scope>NUCLEOTIDE SEQUENCE [LARGE SCALE GENOMIC DNA]</scope>
    <source>
        <strain evidence="5 6">LH4</strain>
    </source>
</reference>
<dbReference type="CDD" id="cd00090">
    <property type="entry name" value="HTH_ARSR"/>
    <property type="match status" value="1"/>
</dbReference>
<evidence type="ECO:0000256" key="1">
    <source>
        <dbReference type="ARBA" id="ARBA00023015"/>
    </source>
</evidence>
<evidence type="ECO:0000256" key="3">
    <source>
        <dbReference type="ARBA" id="ARBA00023163"/>
    </source>
</evidence>
<evidence type="ECO:0000313" key="5">
    <source>
        <dbReference type="EMBL" id="AVW91639.1"/>
    </source>
</evidence>
<protein>
    <submittedName>
        <fullName evidence="5">Transcriptional regulator</fullName>
    </submittedName>
</protein>
<evidence type="ECO:0000259" key="4">
    <source>
        <dbReference type="PROSITE" id="PS51118"/>
    </source>
</evidence>
<dbReference type="InterPro" id="IPR036388">
    <property type="entry name" value="WH-like_DNA-bd_sf"/>
</dbReference>
<dbReference type="OrthoDB" id="9800350at2"/>
<dbReference type="Pfam" id="PF01638">
    <property type="entry name" value="HxlR"/>
    <property type="match status" value="1"/>
</dbReference>